<name>A0A1B9FW45_9TREE</name>
<dbReference type="GeneID" id="30211729"/>
<reference evidence="2" key="3">
    <citation type="submission" date="2014-01" db="EMBL/GenBank/DDBJ databases">
        <title>Evolution of pathogenesis and genome organization in the Tremellales.</title>
        <authorList>
            <person name="Cuomo C."/>
            <person name="Litvintseva A."/>
            <person name="Heitman J."/>
            <person name="Chen Y."/>
            <person name="Sun S."/>
            <person name="Springer D."/>
            <person name="Dromer F."/>
            <person name="Young S."/>
            <person name="Zeng Q."/>
            <person name="Chapman S."/>
            <person name="Gujja S."/>
            <person name="Saif S."/>
            <person name="Birren B."/>
        </authorList>
    </citation>
    <scope>NUCLEOTIDE SEQUENCE</scope>
    <source>
        <strain evidence="2">CBS 10118</strain>
    </source>
</reference>
<organism evidence="2">
    <name type="scientific">Kwoniella bestiolae CBS 10118</name>
    <dbReference type="NCBI Taxonomy" id="1296100"/>
    <lineage>
        <taxon>Eukaryota</taxon>
        <taxon>Fungi</taxon>
        <taxon>Dikarya</taxon>
        <taxon>Basidiomycota</taxon>
        <taxon>Agaricomycotina</taxon>
        <taxon>Tremellomycetes</taxon>
        <taxon>Tremellales</taxon>
        <taxon>Cryptococcaceae</taxon>
        <taxon>Kwoniella</taxon>
    </lineage>
</organism>
<feature type="region of interest" description="Disordered" evidence="1">
    <location>
        <begin position="587"/>
        <end position="624"/>
    </location>
</feature>
<evidence type="ECO:0000313" key="3">
    <source>
        <dbReference type="EMBL" id="WVW86260.1"/>
    </source>
</evidence>
<evidence type="ECO:0000256" key="1">
    <source>
        <dbReference type="SAM" id="MobiDB-lite"/>
    </source>
</evidence>
<gene>
    <name evidence="2" type="ORF">I302_07330</name>
    <name evidence="3" type="ORF">I302_108302</name>
</gene>
<dbReference type="EMBL" id="CP144547">
    <property type="protein sequence ID" value="WVW86260.1"/>
    <property type="molecule type" value="Genomic_DNA"/>
</dbReference>
<feature type="compositionally biased region" description="Basic and acidic residues" evidence="1">
    <location>
        <begin position="592"/>
        <end position="608"/>
    </location>
</feature>
<evidence type="ECO:0000313" key="4">
    <source>
        <dbReference type="Proteomes" id="UP000092730"/>
    </source>
</evidence>
<dbReference type="EMBL" id="KI894024">
    <property type="protein sequence ID" value="OCF22980.1"/>
    <property type="molecule type" value="Genomic_DNA"/>
</dbReference>
<reference evidence="3" key="4">
    <citation type="submission" date="2024-02" db="EMBL/GenBank/DDBJ databases">
        <title>Comparative genomics of Cryptococcus and Kwoniella reveals pathogenesis evolution and contrasting modes of karyotype evolution via chromosome fusion or intercentromeric recombination.</title>
        <authorList>
            <person name="Coelho M.A."/>
            <person name="David-Palma M."/>
            <person name="Shea T."/>
            <person name="Bowers K."/>
            <person name="McGinley-Smith S."/>
            <person name="Mohammad A.W."/>
            <person name="Gnirke A."/>
            <person name="Yurkov A.M."/>
            <person name="Nowrousian M."/>
            <person name="Sun S."/>
            <person name="Cuomo C.A."/>
            <person name="Heitman J."/>
        </authorList>
    </citation>
    <scope>NUCLEOTIDE SEQUENCE</scope>
    <source>
        <strain evidence="3">CBS 10118</strain>
    </source>
</reference>
<reference evidence="2" key="1">
    <citation type="submission" date="2013-07" db="EMBL/GenBank/DDBJ databases">
        <title>The Genome Sequence of Cryptococcus bestiolae CBS10118.</title>
        <authorList>
            <consortium name="The Broad Institute Genome Sequencing Platform"/>
            <person name="Cuomo C."/>
            <person name="Litvintseva A."/>
            <person name="Chen Y."/>
            <person name="Heitman J."/>
            <person name="Sun S."/>
            <person name="Springer D."/>
            <person name="Dromer F."/>
            <person name="Young S.K."/>
            <person name="Zeng Q."/>
            <person name="Gargeya S."/>
            <person name="Fitzgerald M."/>
            <person name="Abouelleil A."/>
            <person name="Alvarado L."/>
            <person name="Berlin A.M."/>
            <person name="Chapman S.B."/>
            <person name="Dewar J."/>
            <person name="Goldberg J."/>
            <person name="Griggs A."/>
            <person name="Gujja S."/>
            <person name="Hansen M."/>
            <person name="Howarth C."/>
            <person name="Imamovic A."/>
            <person name="Larimer J."/>
            <person name="McCowan C."/>
            <person name="Murphy C."/>
            <person name="Pearson M."/>
            <person name="Priest M."/>
            <person name="Roberts A."/>
            <person name="Saif S."/>
            <person name="Shea T."/>
            <person name="Sykes S."/>
            <person name="Wortman J."/>
            <person name="Nusbaum C."/>
            <person name="Birren B."/>
        </authorList>
    </citation>
    <scope>NUCLEOTIDE SEQUENCE [LARGE SCALE GENOMIC DNA]</scope>
    <source>
        <strain evidence="2">CBS 10118</strain>
    </source>
</reference>
<accession>A0A1B9FW45</accession>
<dbReference type="RefSeq" id="XP_019044050.1">
    <property type="nucleotide sequence ID" value="XM_019193927.1"/>
</dbReference>
<evidence type="ECO:0000313" key="2">
    <source>
        <dbReference type="EMBL" id="OCF22980.1"/>
    </source>
</evidence>
<dbReference type="VEuPathDB" id="FungiDB:I302_07330"/>
<sequence>MNSDFSLSPDIHLTHKAHSPASVPANAVAHNEVLKYANLQTRIPAGTKHLNRSENTSDYQNIRRRAEILSSNGDLGGFSPHEIGSLSPYQAKGLFDATAFSYTPQEPTVPLPPRYASWGPGDIRSYTDTLKGYVAYRRNEVDWFRPESCVGLEQSIDNRLKSINNLVNINKKNRKSSNSNSMAGYKGLNDLRRDLMFYDFHRNQQNADRAISSILEGTFAKIHAAKPRNGISKEEEEWAQALEGLKEVIQECEKLKFTVPSSEVERWSEKLEACNHALSMGFKSEELKTATRSVFERGMYPISKAPLQDVEDYLSFKSGKNETKKANADSQDLIEVDMKSQVVQRPPTRTTTIFNIPKIEIMTVSRRAEARTRIQSLVDNLVYTPDIVSKKQSGAKDIMQKAMTLYSDAKASHDNWIDTYRRDNNLGDLNDEGIISLVKERGKRDKSLSKEDGIRADDLRRRWGEQTHGLKDYKELVCGTYGSLIDKMQEKEREIRSYDSNGSPVTEESREIFLKQLGADKDRIHAMFSIAQESQDEDTREKVIREYQNSASNQISGAKKAFRVLTDADPSLQGIRTWEDYLTRMTQSTRTDSNHEKTSGEKTVEYDRGSGSMESKESQTPSDEIRKVLGLKSMPKSWADLFNE</sequence>
<protein>
    <submittedName>
        <fullName evidence="2">Uncharacterized protein</fullName>
    </submittedName>
</protein>
<reference evidence="3" key="2">
    <citation type="submission" date="2013-07" db="EMBL/GenBank/DDBJ databases">
        <authorList>
            <consortium name="The Broad Institute Genome Sequencing Platform"/>
            <person name="Cuomo C."/>
            <person name="Litvintseva A."/>
            <person name="Chen Y."/>
            <person name="Heitman J."/>
            <person name="Sun S."/>
            <person name="Springer D."/>
            <person name="Dromer F."/>
            <person name="Young S.K."/>
            <person name="Zeng Q."/>
            <person name="Gargeya S."/>
            <person name="Fitzgerald M."/>
            <person name="Abouelleil A."/>
            <person name="Alvarado L."/>
            <person name="Berlin A.M."/>
            <person name="Chapman S.B."/>
            <person name="Dewar J."/>
            <person name="Goldberg J."/>
            <person name="Griggs A."/>
            <person name="Gujja S."/>
            <person name="Hansen M."/>
            <person name="Howarth C."/>
            <person name="Imamovic A."/>
            <person name="Larimer J."/>
            <person name="McCowan C."/>
            <person name="Murphy C."/>
            <person name="Pearson M."/>
            <person name="Priest M."/>
            <person name="Roberts A."/>
            <person name="Saif S."/>
            <person name="Shea T."/>
            <person name="Sykes S."/>
            <person name="Wortman J."/>
            <person name="Nusbaum C."/>
            <person name="Birren B."/>
        </authorList>
    </citation>
    <scope>NUCLEOTIDE SEQUENCE</scope>
    <source>
        <strain evidence="3">CBS 10118</strain>
    </source>
</reference>
<proteinExistence type="predicted"/>
<dbReference type="KEGG" id="kbi:30211729"/>
<keyword evidence="4" id="KW-1185">Reference proteome</keyword>
<dbReference type="Proteomes" id="UP000092730">
    <property type="component" value="Chromosome 7"/>
</dbReference>
<dbReference type="AlphaFoldDB" id="A0A1B9FW45"/>